<name>A0A6J5NQ34_9CAUD</name>
<sequence length="158" mass="18498">MDCLNSLQKPCLILRDSNYELGKIRWCQENIKNPFFFFQDSVVFKETEWINEALGKYSSVSLNSDPDLYGTYMGIYDPKILRQIEVPIPKSKAEAIEFELSWTKKYVEKAQGVKVLFPELKDANARRKELKHGRENLILENQYLIKYKGNWGQKPALD</sequence>
<proteinExistence type="predicted"/>
<reference evidence="1" key="1">
    <citation type="submission" date="2020-04" db="EMBL/GenBank/DDBJ databases">
        <authorList>
            <person name="Chiriac C."/>
            <person name="Salcher M."/>
            <person name="Ghai R."/>
            <person name="Kavagutti S V."/>
        </authorList>
    </citation>
    <scope>NUCLEOTIDE SEQUENCE</scope>
</reference>
<evidence type="ECO:0000313" key="1">
    <source>
        <dbReference type="EMBL" id="CAB4161449.1"/>
    </source>
</evidence>
<accession>A0A6J5NQ34</accession>
<dbReference type="EMBL" id="LR796708">
    <property type="protein sequence ID" value="CAB4161449.1"/>
    <property type="molecule type" value="Genomic_DNA"/>
</dbReference>
<organism evidence="1">
    <name type="scientific">uncultured Caudovirales phage</name>
    <dbReference type="NCBI Taxonomy" id="2100421"/>
    <lineage>
        <taxon>Viruses</taxon>
        <taxon>Duplodnaviria</taxon>
        <taxon>Heunggongvirae</taxon>
        <taxon>Uroviricota</taxon>
        <taxon>Caudoviricetes</taxon>
        <taxon>Peduoviridae</taxon>
        <taxon>Maltschvirus</taxon>
        <taxon>Maltschvirus maltsch</taxon>
    </lineage>
</organism>
<gene>
    <name evidence="1" type="ORF">UFOVP772_48</name>
</gene>
<protein>
    <submittedName>
        <fullName evidence="1">Uncharacterized protein</fullName>
    </submittedName>
</protein>